<dbReference type="GO" id="GO:0000407">
    <property type="term" value="C:phagophore assembly site"/>
    <property type="evidence" value="ECO:0007669"/>
    <property type="project" value="TreeGrafter"/>
</dbReference>
<feature type="region of interest" description="Disordered" evidence="1">
    <location>
        <begin position="626"/>
        <end position="645"/>
    </location>
</feature>
<keyword evidence="5" id="KW-1185">Reference proteome</keyword>
<organism evidence="4 5">
    <name type="scientific">Teratosphaeria nubilosa</name>
    <dbReference type="NCBI Taxonomy" id="161662"/>
    <lineage>
        <taxon>Eukaryota</taxon>
        <taxon>Fungi</taxon>
        <taxon>Dikarya</taxon>
        <taxon>Ascomycota</taxon>
        <taxon>Pezizomycotina</taxon>
        <taxon>Dothideomycetes</taxon>
        <taxon>Dothideomycetidae</taxon>
        <taxon>Mycosphaerellales</taxon>
        <taxon>Teratosphaeriaceae</taxon>
        <taxon>Teratosphaeria</taxon>
    </lineage>
</organism>
<dbReference type="InterPro" id="IPR032197">
    <property type="entry name" value="Atg7_N"/>
</dbReference>
<feature type="region of interest" description="Disordered" evidence="1">
    <location>
        <begin position="236"/>
        <end position="260"/>
    </location>
</feature>
<dbReference type="Gene3D" id="3.40.50.720">
    <property type="entry name" value="NAD(P)-binding Rossmann-like Domain"/>
    <property type="match status" value="1"/>
</dbReference>
<feature type="region of interest" description="Disordered" evidence="1">
    <location>
        <begin position="832"/>
        <end position="858"/>
    </location>
</feature>
<name>A0A6G1LJ78_9PEZI</name>
<reference evidence="4" key="1">
    <citation type="journal article" date="2020" name="Stud. Mycol.">
        <title>101 Dothideomycetes genomes: a test case for predicting lifestyles and emergence of pathogens.</title>
        <authorList>
            <person name="Haridas S."/>
            <person name="Albert R."/>
            <person name="Binder M."/>
            <person name="Bloem J."/>
            <person name="Labutti K."/>
            <person name="Salamov A."/>
            <person name="Andreopoulos B."/>
            <person name="Baker S."/>
            <person name="Barry K."/>
            <person name="Bills G."/>
            <person name="Bluhm B."/>
            <person name="Cannon C."/>
            <person name="Castanera R."/>
            <person name="Culley D."/>
            <person name="Daum C."/>
            <person name="Ezra D."/>
            <person name="Gonzalez J."/>
            <person name="Henrissat B."/>
            <person name="Kuo A."/>
            <person name="Liang C."/>
            <person name="Lipzen A."/>
            <person name="Lutzoni F."/>
            <person name="Magnuson J."/>
            <person name="Mondo S."/>
            <person name="Nolan M."/>
            <person name="Ohm R."/>
            <person name="Pangilinan J."/>
            <person name="Park H.-J."/>
            <person name="Ramirez L."/>
            <person name="Alfaro M."/>
            <person name="Sun H."/>
            <person name="Tritt A."/>
            <person name="Yoshinaga Y."/>
            <person name="Zwiers L.-H."/>
            <person name="Turgeon B."/>
            <person name="Goodwin S."/>
            <person name="Spatafora J."/>
            <person name="Crous P."/>
            <person name="Grigoriev I."/>
        </authorList>
    </citation>
    <scope>NUCLEOTIDE SEQUENCE</scope>
    <source>
        <strain evidence="4">CBS 116005</strain>
    </source>
</reference>
<feature type="domain" description="Ubiquitin-like modifier-activating enzyme Atg7 N-terminal" evidence="3">
    <location>
        <begin position="9"/>
        <end position="440"/>
    </location>
</feature>
<dbReference type="InterPro" id="IPR035985">
    <property type="entry name" value="Ubiquitin-activating_enz"/>
</dbReference>
<feature type="compositionally biased region" description="Acidic residues" evidence="1">
    <location>
        <begin position="241"/>
        <end position="250"/>
    </location>
</feature>
<feature type="region of interest" description="Disordered" evidence="1">
    <location>
        <begin position="731"/>
        <end position="764"/>
    </location>
</feature>
<dbReference type="InterPro" id="IPR042522">
    <property type="entry name" value="Atg7_N_1"/>
</dbReference>
<protein>
    <submittedName>
        <fullName evidence="4">E1-like protein-activating</fullName>
    </submittedName>
</protein>
<gene>
    <name evidence="4" type="ORF">EJ03DRAFT_324496</name>
</gene>
<evidence type="ECO:0000259" key="2">
    <source>
        <dbReference type="Pfam" id="PF00899"/>
    </source>
</evidence>
<dbReference type="GO" id="GO:0000422">
    <property type="term" value="P:autophagy of mitochondrion"/>
    <property type="evidence" value="ECO:0007669"/>
    <property type="project" value="TreeGrafter"/>
</dbReference>
<dbReference type="SUPFAM" id="SSF69572">
    <property type="entry name" value="Activating enzymes of the ubiquitin-like proteins"/>
    <property type="match status" value="1"/>
</dbReference>
<dbReference type="GO" id="GO:0019778">
    <property type="term" value="F:Atg12 activating enzyme activity"/>
    <property type="evidence" value="ECO:0007669"/>
    <property type="project" value="TreeGrafter"/>
</dbReference>
<dbReference type="PANTHER" id="PTHR10953:SF3">
    <property type="entry name" value="UBIQUITIN-LIKE MODIFIER-ACTIVATING ENZYME ATG7"/>
    <property type="match status" value="1"/>
</dbReference>
<dbReference type="Pfam" id="PF16420">
    <property type="entry name" value="ATG7_N"/>
    <property type="match status" value="1"/>
</dbReference>
<dbReference type="AlphaFoldDB" id="A0A6G1LJ78"/>
<dbReference type="GO" id="GO:0032446">
    <property type="term" value="P:protein modification by small protein conjugation"/>
    <property type="evidence" value="ECO:0007669"/>
    <property type="project" value="TreeGrafter"/>
</dbReference>
<dbReference type="EMBL" id="ML995814">
    <property type="protein sequence ID" value="KAF2772478.1"/>
    <property type="molecule type" value="Genomic_DNA"/>
</dbReference>
<evidence type="ECO:0000256" key="1">
    <source>
        <dbReference type="SAM" id="MobiDB-lite"/>
    </source>
</evidence>
<accession>A0A6G1LJ78</accession>
<dbReference type="Gene3D" id="3.40.140.100">
    <property type="entry name" value="Ubiquitin-like modifier-activating enzyme ATG7 C-terminal domain"/>
    <property type="match status" value="1"/>
</dbReference>
<dbReference type="InterPro" id="IPR045886">
    <property type="entry name" value="ThiF/MoeB/HesA"/>
</dbReference>
<feature type="domain" description="THIF-type NAD/FAD binding fold" evidence="2">
    <location>
        <begin position="463"/>
        <end position="729"/>
    </location>
</feature>
<dbReference type="InterPro" id="IPR000594">
    <property type="entry name" value="ThiF_NAD_FAD-bd"/>
</dbReference>
<feature type="compositionally biased region" description="Acidic residues" evidence="1">
    <location>
        <begin position="835"/>
        <end position="858"/>
    </location>
</feature>
<dbReference type="Gene3D" id="3.40.140.70">
    <property type="entry name" value="Ubiquitin-like modifier-activating enzyme ATG7 N-terminal domain"/>
    <property type="match status" value="1"/>
</dbReference>
<evidence type="ECO:0000313" key="5">
    <source>
        <dbReference type="Proteomes" id="UP000799436"/>
    </source>
</evidence>
<dbReference type="GO" id="GO:0019779">
    <property type="term" value="F:Atg8 activating enzyme activity"/>
    <property type="evidence" value="ECO:0007669"/>
    <property type="project" value="TreeGrafter"/>
</dbReference>
<evidence type="ECO:0000313" key="4">
    <source>
        <dbReference type="EMBL" id="KAF2772478.1"/>
    </source>
</evidence>
<dbReference type="GO" id="GO:0006995">
    <property type="term" value="P:cellular response to nitrogen starvation"/>
    <property type="evidence" value="ECO:0007669"/>
    <property type="project" value="TreeGrafter"/>
</dbReference>
<dbReference type="GO" id="GO:0034727">
    <property type="term" value="P:piecemeal microautophagy of the nucleus"/>
    <property type="evidence" value="ECO:0007669"/>
    <property type="project" value="TreeGrafter"/>
</dbReference>
<dbReference type="Proteomes" id="UP000799436">
    <property type="component" value="Unassembled WGS sequence"/>
</dbReference>
<dbReference type="Pfam" id="PF00899">
    <property type="entry name" value="ThiF"/>
    <property type="match status" value="1"/>
</dbReference>
<dbReference type="InterPro" id="IPR042523">
    <property type="entry name" value="Atg7_N_2"/>
</dbReference>
<dbReference type="OrthoDB" id="338614at2759"/>
<proteinExistence type="predicted"/>
<evidence type="ECO:0000259" key="3">
    <source>
        <dbReference type="Pfam" id="PF16420"/>
    </source>
</evidence>
<feature type="region of interest" description="Disordered" evidence="1">
    <location>
        <begin position="71"/>
        <end position="93"/>
    </location>
</feature>
<sequence>MAATAHHPLQYAPWTSDIELAFYSALATLKINHDKLDSSARKVLGLYEINHKDAPERSTRMQIHASALTSDEYVSNGQKRRSTDPDKHPVGRTPQGYYRAEGLIRNFNTIEEFRHVDKAAHVERAGRTIWDAIHDGTIYSCPSLLSSFSAICYADLKKYKFTYHFAYPCIHSDPQWKLLAPEGRPGEGIKKLGARETEELVSQVQTWRYSVDSRQHGFFLAKRIRKDVLEAQWRSSPGTGEIEEEKDDDGNMNMAAQKRRKSRTKSLGELGFLWSVGSLASYENDFFVNADAEDRFICFADPSTYPGNPGWMLRNLLVLVRQRWHLDKVQILCYRDTHARREHPTSLVLQLQSAEPVHGDGKAQQLSRDMPTMATSSALRPNDVDATGELIEHRDIPPAPAPEPSHEHPPRIPELPKITGWERNEQNKLVSRVVDLAAYMDPTKLADQAVDLNLKLIKWRISPSIDLETIKRTSCLLLGAGTLGSYVARGLMGWGVRKITFVDNAKVSFSNPVRQPLYDFKDCEDGGVRKAERAADVLSEIYPGMDANGYNLSVPMAGHPIIDEHRVKKEFEKLKYLIDHHDAIFLLMDTRESRWLPTVMGKAAGKIVINAALGFDTYVVMRHGLRSDPPQARSTLNDSPEGRVTVQTDDKKGLLKTAASDLIESAPSDVRTEGEEELGCYFCSDVVAPADSLKSATLDQQCTVTRPGAAPLASSLAVELLVSILQHRLKARAPAPQPPTSGSANQIQPAPPTDPSLPGSHPLGTVPHQLRGYMSTWQTIQVKGKAYDCCAACSQKVVDAYQKDGWEFVKRAVNEKGYVEEISGLAEVQQRAEEMEKEIEEFDDDEEEEGLDAEGELV</sequence>
<dbReference type="GO" id="GO:0000045">
    <property type="term" value="P:autophagosome assembly"/>
    <property type="evidence" value="ECO:0007669"/>
    <property type="project" value="TreeGrafter"/>
</dbReference>
<dbReference type="PANTHER" id="PTHR10953">
    <property type="entry name" value="UBIQUITIN-ACTIVATING ENZYME E1"/>
    <property type="match status" value="1"/>
</dbReference>